<dbReference type="EMBL" id="JASPKY010000773">
    <property type="protein sequence ID" value="KAK9685516.1"/>
    <property type="molecule type" value="Genomic_DNA"/>
</dbReference>
<evidence type="ECO:0000313" key="1">
    <source>
        <dbReference type="EMBL" id="KAK9685516.1"/>
    </source>
</evidence>
<evidence type="ECO:0000313" key="2">
    <source>
        <dbReference type="Proteomes" id="UP001458880"/>
    </source>
</evidence>
<comment type="caution">
    <text evidence="1">The sequence shown here is derived from an EMBL/GenBank/DDBJ whole genome shotgun (WGS) entry which is preliminary data.</text>
</comment>
<organism evidence="1 2">
    <name type="scientific">Popillia japonica</name>
    <name type="common">Japanese beetle</name>
    <dbReference type="NCBI Taxonomy" id="7064"/>
    <lineage>
        <taxon>Eukaryota</taxon>
        <taxon>Metazoa</taxon>
        <taxon>Ecdysozoa</taxon>
        <taxon>Arthropoda</taxon>
        <taxon>Hexapoda</taxon>
        <taxon>Insecta</taxon>
        <taxon>Pterygota</taxon>
        <taxon>Neoptera</taxon>
        <taxon>Endopterygota</taxon>
        <taxon>Coleoptera</taxon>
        <taxon>Polyphaga</taxon>
        <taxon>Scarabaeiformia</taxon>
        <taxon>Scarabaeidae</taxon>
        <taxon>Rutelinae</taxon>
        <taxon>Popillia</taxon>
    </lineage>
</organism>
<proteinExistence type="predicted"/>
<reference evidence="1 2" key="1">
    <citation type="journal article" date="2024" name="BMC Genomics">
        <title>De novo assembly and annotation of Popillia japonica's genome with initial clues to its potential as an invasive pest.</title>
        <authorList>
            <person name="Cucini C."/>
            <person name="Boschi S."/>
            <person name="Funari R."/>
            <person name="Cardaioli E."/>
            <person name="Iannotti N."/>
            <person name="Marturano G."/>
            <person name="Paoli F."/>
            <person name="Bruttini M."/>
            <person name="Carapelli A."/>
            <person name="Frati F."/>
            <person name="Nardi F."/>
        </authorList>
    </citation>
    <scope>NUCLEOTIDE SEQUENCE [LARGE SCALE GENOMIC DNA]</scope>
    <source>
        <tissue evidence="1">Testes</tissue>
    </source>
</reference>
<gene>
    <name evidence="1" type="ORF">QE152_g37984</name>
</gene>
<protein>
    <submittedName>
        <fullName evidence="1">Uncharacterized protein</fullName>
    </submittedName>
</protein>
<accession>A0AAW1I9B9</accession>
<sequence length="123" mass="13750">MLLRSAPAWDAVQKLEQLCAKVLPSTNQSDEIADDIDLHNIMEQIPACEDVDRYSTEGCIDDCDQELTEDEIGHLVNSGDEIVDDIKDSETRDSQKVSHEEELNALEIHSSSIYWGTAGKQCK</sequence>
<name>A0AAW1I9B9_POPJA</name>
<dbReference type="AlphaFoldDB" id="A0AAW1I9B9"/>
<dbReference type="Proteomes" id="UP001458880">
    <property type="component" value="Unassembled WGS sequence"/>
</dbReference>
<keyword evidence="2" id="KW-1185">Reference proteome</keyword>